<name>X8E202_9MYCO</name>
<evidence type="ECO:0000313" key="2">
    <source>
        <dbReference type="Proteomes" id="UP000023351"/>
    </source>
</evidence>
<evidence type="ECO:0000313" key="1">
    <source>
        <dbReference type="EMBL" id="EUA74251.1"/>
    </source>
</evidence>
<protein>
    <submittedName>
        <fullName evidence="1">Uncharacterized protein</fullName>
    </submittedName>
</protein>
<dbReference type="PATRIC" id="fig|1299321.3.peg.1"/>
<proteinExistence type="predicted"/>
<dbReference type="Proteomes" id="UP000023351">
    <property type="component" value="Unassembled WGS sequence"/>
</dbReference>
<organism evidence="1 2">
    <name type="scientific">Mycobacteroides abscessus subsp. bolletii 1513</name>
    <dbReference type="NCBI Taxonomy" id="1299321"/>
    <lineage>
        <taxon>Bacteria</taxon>
        <taxon>Bacillati</taxon>
        <taxon>Actinomycetota</taxon>
        <taxon>Actinomycetes</taxon>
        <taxon>Mycobacteriales</taxon>
        <taxon>Mycobacteriaceae</taxon>
        <taxon>Mycobacteroides</taxon>
        <taxon>Mycobacteroides abscessus</taxon>
    </lineage>
</organism>
<accession>X8E202</accession>
<reference evidence="1 2" key="1">
    <citation type="submission" date="2013-12" db="EMBL/GenBank/DDBJ databases">
        <authorList>
            <person name="Zelazny A."/>
            <person name="Olivier K."/>
            <person name="Holland S."/>
            <person name="Lenaerts A."/>
            <person name="Ordway D."/>
            <person name="DeGroote M.A."/>
            <person name="Parker T."/>
            <person name="Sizemore C."/>
            <person name="Tallon L.J."/>
            <person name="Sadzewicz L.K."/>
            <person name="Sengamalay N."/>
            <person name="Fraser C.M."/>
            <person name="Hine E."/>
            <person name="Shefchek K.A."/>
            <person name="Das S.P."/>
            <person name="Tettelin H."/>
        </authorList>
    </citation>
    <scope>NUCLEOTIDE SEQUENCE [LARGE SCALE GENOMIC DNA]</scope>
    <source>
        <strain evidence="1 2">1513</strain>
    </source>
</reference>
<sequence>MPRVLIRKILQVYRVGTSSDYLFGDRYVGCKWIVQGVSLGQNYAGTWF</sequence>
<comment type="caution">
    <text evidence="1">The sequence shown here is derived from an EMBL/GenBank/DDBJ whole genome shotgun (WGS) entry which is preliminary data.</text>
</comment>
<dbReference type="AlphaFoldDB" id="X8E202"/>
<dbReference type="EMBL" id="JAOJ01000001">
    <property type="protein sequence ID" value="EUA74251.1"/>
    <property type="molecule type" value="Genomic_DNA"/>
</dbReference>
<gene>
    <name evidence="1" type="ORF">I540_0001</name>
</gene>